<organism evidence="1 2">
    <name type="scientific">Escherichia coli</name>
    <dbReference type="NCBI Taxonomy" id="562"/>
    <lineage>
        <taxon>Bacteria</taxon>
        <taxon>Pseudomonadati</taxon>
        <taxon>Pseudomonadota</taxon>
        <taxon>Gammaproteobacteria</taxon>
        <taxon>Enterobacterales</taxon>
        <taxon>Enterobacteriaceae</taxon>
        <taxon>Escherichia</taxon>
    </lineage>
</organism>
<evidence type="ECO:0000313" key="2">
    <source>
        <dbReference type="Proteomes" id="UP000622722"/>
    </source>
</evidence>
<accession>A0A8H9XR40</accession>
<comment type="caution">
    <text evidence="1">The sequence shown here is derived from an EMBL/GenBank/DDBJ whole genome shotgun (WGS) entry which is preliminary data.</text>
</comment>
<gene>
    <name evidence="1" type="ORF">HV209_17850</name>
</gene>
<evidence type="ECO:0000313" key="1">
    <source>
        <dbReference type="EMBL" id="MBA7720437.1"/>
    </source>
</evidence>
<name>A0A8H9XR40_ECOLX</name>
<dbReference type="AlphaFoldDB" id="A0A8H9XR40"/>
<dbReference type="Proteomes" id="UP000622722">
    <property type="component" value="Unassembled WGS sequence"/>
</dbReference>
<dbReference type="EMBL" id="JABXPW010000004">
    <property type="protein sequence ID" value="MBA7720437.1"/>
    <property type="molecule type" value="Genomic_DNA"/>
</dbReference>
<proteinExistence type="predicted"/>
<reference evidence="1" key="1">
    <citation type="submission" date="2020-06" db="EMBL/GenBank/DDBJ databases">
        <title>REHAB project genomes.</title>
        <authorList>
            <person name="Shaw L.P."/>
        </authorList>
    </citation>
    <scope>NUCLEOTIDE SEQUENCE</scope>
    <source>
        <strain evidence="1">RHBSTW-00474</strain>
    </source>
</reference>
<sequence>MMKGVQMAITVYSRTFKKELDMVQLLNHYSSDNALNFSDFKEFVAFDAECPICNVSGAIVVSEGYSKRTNKIVSQSHFSFRTKDGTDAHKVFCDHYSGNDKQIDSSRDGFIKFGTSGSEITSIIRELVCRGIEHDEFNQEDIRNMRQWFTELRQSGTFSVNYSPHMINLIRASMYSRKGESKYIVDEERKNKSWFDINDEVYRSLRFKYPSLMIDMTNENNSVFYNLVNSTTFTKQAHRLVARDRGYQVYDRRLLKEKYEATIRVAQKITRHHEFLFRKIRGISAVKKNNPLLAVSALLLFVSDWNETTAINKFIKLCGVGKSKNNDEGNVIGLNPFIHYDVWNVIHQLKDLMVTLPDFSNLDEEFDREKSRLIELYKL</sequence>
<protein>
    <submittedName>
        <fullName evidence="1">Uncharacterized protein</fullName>
    </submittedName>
</protein>